<dbReference type="SUPFAM" id="SSF50475">
    <property type="entry name" value="FMN-binding split barrel"/>
    <property type="match status" value="1"/>
</dbReference>
<gene>
    <name evidence="4" type="ORF">PITCH_A1920003</name>
</gene>
<evidence type="ECO:0000259" key="2">
    <source>
        <dbReference type="Pfam" id="PF20695"/>
    </source>
</evidence>
<dbReference type="GO" id="GO:0016831">
    <property type="term" value="F:carboxy-lyase activity"/>
    <property type="evidence" value="ECO:0007669"/>
    <property type="project" value="InterPro"/>
</dbReference>
<dbReference type="GO" id="GO:0005737">
    <property type="term" value="C:cytoplasm"/>
    <property type="evidence" value="ECO:0007669"/>
    <property type="project" value="TreeGrafter"/>
</dbReference>
<dbReference type="Gene3D" id="3.40.1670.10">
    <property type="entry name" value="UbiD C-terminal domain-like"/>
    <property type="match status" value="1"/>
</dbReference>
<dbReference type="NCBIfam" id="TIGR00148">
    <property type="entry name" value="UbiD family decarboxylase"/>
    <property type="match status" value="1"/>
</dbReference>
<dbReference type="Pfam" id="PF01977">
    <property type="entry name" value="UbiD"/>
    <property type="match status" value="1"/>
</dbReference>
<accession>A0A445MVV6</accession>
<proteinExistence type="predicted"/>
<dbReference type="SUPFAM" id="SSF143968">
    <property type="entry name" value="UbiD C-terminal domain-like"/>
    <property type="match status" value="1"/>
</dbReference>
<feature type="domain" description="3-octaprenyl-4-hydroxybenzoate carboxy-lyase-like Rift-related" evidence="1">
    <location>
        <begin position="111"/>
        <end position="309"/>
    </location>
</feature>
<dbReference type="InterPro" id="IPR002830">
    <property type="entry name" value="UbiD"/>
</dbReference>
<dbReference type="InterPro" id="IPR049383">
    <property type="entry name" value="UbiD-like_N"/>
</dbReference>
<dbReference type="Pfam" id="PF20696">
    <property type="entry name" value="UbiD_C"/>
    <property type="match status" value="1"/>
</dbReference>
<sequence>MAFLDLREFLEKLEEEGELVRVKKLVDWNLEAGGIARRATELGEPAPLFENIKDYPGYRLLSAQVGPSNKENRYYCRMAMAMGMKPESGPDEIIEEYLERKKFPIKPVLVPEGPCKENVFIGDEVDLEKLPVPIIHGGDGGRFIGSWHAVATKDLDTDWVNWGMYRLMVHDKNTMGSVIVPPQHIGRMFFQKYEPKNLPMEFAAIIGAEPITPMLSGSPIAAGVNEMDIIGAIRKEPLQVVKCETVDLLVPATAEIVIEGEVVPNMRKDEGPFGEYVGYRASKRSPKPVLKVKAITHRNNPILTMCALGVPVDEGHLSVATIWAAEILETLRKHEFPVKMVFIPPEGVTHMVIVSTKIPYPNFAKRIADAIWASPAGIFSYYVVVVDDDVDATNMDEVLWAFTTRCHPKRDIFVQEGSPVYPILIPFLEPKDRLIGDNGANVLFDCTWPYHWDKEDIPTKASFDVLWPKELQESIINNWKEYGF</sequence>
<evidence type="ECO:0000259" key="1">
    <source>
        <dbReference type="Pfam" id="PF01977"/>
    </source>
</evidence>
<protein>
    <submittedName>
        <fullName evidence="4">Putative phenylphosphate carboxylase, alpha subunit</fullName>
    </submittedName>
</protein>
<dbReference type="InterPro" id="IPR049381">
    <property type="entry name" value="UbiD-like_C"/>
</dbReference>
<dbReference type="GO" id="GO:0046281">
    <property type="term" value="P:cinnamic acid catabolic process"/>
    <property type="evidence" value="ECO:0007669"/>
    <property type="project" value="TreeGrafter"/>
</dbReference>
<reference evidence="4" key="1">
    <citation type="submission" date="2018-01" db="EMBL/GenBank/DDBJ databases">
        <authorList>
            <person name="Regsiter A."/>
            <person name="William W."/>
        </authorList>
    </citation>
    <scope>NUCLEOTIDE SEQUENCE</scope>
    <source>
        <strain evidence="4">TRIP AH-1</strain>
    </source>
</reference>
<dbReference type="EMBL" id="OJIN01000104">
    <property type="protein sequence ID" value="SPD73664.1"/>
    <property type="molecule type" value="Genomic_DNA"/>
</dbReference>
<name>A0A445MVV6_9BACT</name>
<evidence type="ECO:0000313" key="4">
    <source>
        <dbReference type="EMBL" id="SPD73664.1"/>
    </source>
</evidence>
<feature type="domain" description="3-octaprenyl-4-hydroxybenzoate carboxy-lyase-like C-terminal" evidence="3">
    <location>
        <begin position="322"/>
        <end position="446"/>
    </location>
</feature>
<evidence type="ECO:0000259" key="3">
    <source>
        <dbReference type="Pfam" id="PF20696"/>
    </source>
</evidence>
<dbReference type="PANTHER" id="PTHR30108">
    <property type="entry name" value="3-OCTAPRENYL-4-HYDROXYBENZOATE CARBOXY-LYASE-RELATED"/>
    <property type="match status" value="1"/>
</dbReference>
<dbReference type="InterPro" id="IPR048304">
    <property type="entry name" value="UbiD_Rift_dom"/>
</dbReference>
<organism evidence="4">
    <name type="scientific">uncultured Desulfobacterium sp</name>
    <dbReference type="NCBI Taxonomy" id="201089"/>
    <lineage>
        <taxon>Bacteria</taxon>
        <taxon>Pseudomonadati</taxon>
        <taxon>Thermodesulfobacteriota</taxon>
        <taxon>Desulfobacteria</taxon>
        <taxon>Desulfobacterales</taxon>
        <taxon>Desulfobacteriaceae</taxon>
        <taxon>Desulfobacterium</taxon>
        <taxon>environmental samples</taxon>
    </lineage>
</organism>
<dbReference type="GO" id="GO:0033494">
    <property type="term" value="P:ferulate metabolic process"/>
    <property type="evidence" value="ECO:0007669"/>
    <property type="project" value="TreeGrafter"/>
</dbReference>
<dbReference type="AlphaFoldDB" id="A0A445MVV6"/>
<dbReference type="Gene3D" id="1.20.5.4570">
    <property type="match status" value="1"/>
</dbReference>
<feature type="domain" description="3-octaprenyl-4-hydroxybenzoate carboxy-lyase-like N-terminal" evidence="2">
    <location>
        <begin position="10"/>
        <end position="95"/>
    </location>
</feature>
<dbReference type="PANTHER" id="PTHR30108:SF17">
    <property type="entry name" value="FERULIC ACID DECARBOXYLASE 1"/>
    <property type="match status" value="1"/>
</dbReference>
<dbReference type="Pfam" id="PF20695">
    <property type="entry name" value="UbiD_N"/>
    <property type="match status" value="1"/>
</dbReference>